<dbReference type="Gene3D" id="1.10.10.10">
    <property type="entry name" value="Winged helix-like DNA-binding domain superfamily/Winged helix DNA-binding domain"/>
    <property type="match status" value="1"/>
</dbReference>
<proteinExistence type="predicted"/>
<evidence type="ECO:0000256" key="2">
    <source>
        <dbReference type="PROSITE-ProRule" id="PRU01091"/>
    </source>
</evidence>
<dbReference type="InterPro" id="IPR001867">
    <property type="entry name" value="OmpR/PhoB-type_DNA-bd"/>
</dbReference>
<evidence type="ECO:0000256" key="1">
    <source>
        <dbReference type="ARBA" id="ARBA00023125"/>
    </source>
</evidence>
<evidence type="ECO:0000313" key="4">
    <source>
        <dbReference type="EMBL" id="MDY0746351.1"/>
    </source>
</evidence>
<evidence type="ECO:0000259" key="3">
    <source>
        <dbReference type="PROSITE" id="PS51755"/>
    </source>
</evidence>
<feature type="domain" description="OmpR/PhoB-type" evidence="3">
    <location>
        <begin position="10"/>
        <end position="108"/>
    </location>
</feature>
<dbReference type="InterPro" id="IPR027417">
    <property type="entry name" value="P-loop_NTPase"/>
</dbReference>
<name>A0ABU5DJ93_9BURK</name>
<comment type="caution">
    <text evidence="4">The sequence shown here is derived from an EMBL/GenBank/DDBJ whole genome shotgun (WGS) entry which is preliminary data.</text>
</comment>
<dbReference type="Pfam" id="PF00486">
    <property type="entry name" value="Trans_reg_C"/>
    <property type="match status" value="1"/>
</dbReference>
<protein>
    <submittedName>
        <fullName evidence="4">Winged helix-turn-helix domain-containing protein</fullName>
    </submittedName>
</protein>
<dbReference type="PRINTS" id="PR00364">
    <property type="entry name" value="DISEASERSIST"/>
</dbReference>
<sequence>MAGGIEPGQELAFEFGPFQLFPSRRLLRSGGERVRLGARAIELLIALVERAGEVLSREELEARVWPQVVVEETSLRVHMSALRRALRDGVDGARYITNVPGRGYGFVAPVRRMPAAEAMDPSAVSQQPTVASPLGQLPTRLSSIVGREAAIDTLVEQLDQRRLITVVGPGGIGKTTVALAAAERFVAMHPEHAVCFVDLSRINDAAHVPSSLAAAFGLADFPDDWIGTLAQLLGARPALLLLDSCEHVVDAVATAVAALLEHAPGLRLLATSREPVGVKPEWLFRLATLEVPPHAPAAGQALAFSAIRLFVERAGTRVEGFELSDNDAPLAAELCRRLDGLPLAIEIAAARLEQFGLRGLVEEVEAGFLHLKRGRRTGATRHEALSAMLDWSYQLLTPTEQAILRRISVFRSPFSLRSAIRVAGDEHVSASDVVNGLAGLRAKSLLNRVVFDEVVKHQLLEQTRAYALEKQRESDDEDAVRRRHALLVSDLLIEAQASWPTMAKRRWVTMHGSLVLAIRTALGWAFSPSGDPLIGASLIARCWPMARYLYLEDYEISIRRAIEALEQLDEPPLSLLVQLYLGVAAHMQERMGAGPATRAAYNHATDMALGSPSATHQIEAEIGQIQDALGGNDGPRALAAAGRMKALALAQHDEVAAVVADRLAAQALHFQGDHAQARRLALTVRNHAVQRAPLASLAGIVDHRVSMDILLARALWLTGLPEQAAAAARASLQEAEADSSLAVCQSLALAVCPIALWRGENDEALLHARELLSHAQKFSSGQWLYLARGYVDTAQARRLAGAEPATQPRRLDPVGSHPFGIDQLITLDAGLWHEDSLVRTRQGRAGWCAAEILRQQALRLWTTGPAQEADRLLRESLEIAEAQGALAWTLRTTTSLARLWHAQGRHEEAATSLMAARARFTEGADTADLRAADALLDELKALRQQAPR</sequence>
<dbReference type="Gene3D" id="3.40.50.300">
    <property type="entry name" value="P-loop containing nucleotide triphosphate hydrolases"/>
    <property type="match status" value="1"/>
</dbReference>
<dbReference type="PANTHER" id="PTHR47691:SF3">
    <property type="entry name" value="HTH-TYPE TRANSCRIPTIONAL REGULATOR RV0890C-RELATED"/>
    <property type="match status" value="1"/>
</dbReference>
<dbReference type="PROSITE" id="PS51755">
    <property type="entry name" value="OMPR_PHOB"/>
    <property type="match status" value="1"/>
</dbReference>
<dbReference type="InterPro" id="IPR036388">
    <property type="entry name" value="WH-like_DNA-bd_sf"/>
</dbReference>
<dbReference type="PANTHER" id="PTHR47691">
    <property type="entry name" value="REGULATOR-RELATED"/>
    <property type="match status" value="1"/>
</dbReference>
<dbReference type="SUPFAM" id="SSF52540">
    <property type="entry name" value="P-loop containing nucleoside triphosphate hydrolases"/>
    <property type="match status" value="1"/>
</dbReference>
<dbReference type="SUPFAM" id="SSF46894">
    <property type="entry name" value="C-terminal effector domain of the bipartite response regulators"/>
    <property type="match status" value="1"/>
</dbReference>
<dbReference type="RefSeq" id="WP_320424252.1">
    <property type="nucleotide sequence ID" value="NZ_JAXCLA010000005.1"/>
</dbReference>
<evidence type="ECO:0000313" key="5">
    <source>
        <dbReference type="Proteomes" id="UP001285263"/>
    </source>
</evidence>
<dbReference type="InterPro" id="IPR016032">
    <property type="entry name" value="Sig_transdc_resp-reg_C-effctor"/>
</dbReference>
<keyword evidence="1 2" id="KW-0238">DNA-binding</keyword>
<feature type="DNA-binding region" description="OmpR/PhoB-type" evidence="2">
    <location>
        <begin position="10"/>
        <end position="108"/>
    </location>
</feature>
<dbReference type="SMART" id="SM00862">
    <property type="entry name" value="Trans_reg_C"/>
    <property type="match status" value="1"/>
</dbReference>
<gene>
    <name evidence="4" type="ORF">SNE35_17700</name>
</gene>
<reference evidence="4 5" key="1">
    <citation type="submission" date="2023-11" db="EMBL/GenBank/DDBJ databases">
        <title>Paucibacter sp. nov., isolated from fresh soil in Korea.</title>
        <authorList>
            <person name="Le N.T.T."/>
        </authorList>
    </citation>
    <scope>NUCLEOTIDE SEQUENCE [LARGE SCALE GENOMIC DNA]</scope>
    <source>
        <strain evidence="4 5">R3-3</strain>
    </source>
</reference>
<dbReference type="Proteomes" id="UP001285263">
    <property type="component" value="Unassembled WGS sequence"/>
</dbReference>
<dbReference type="EMBL" id="JAXCLA010000005">
    <property type="protein sequence ID" value="MDY0746351.1"/>
    <property type="molecule type" value="Genomic_DNA"/>
</dbReference>
<keyword evidence="5" id="KW-1185">Reference proteome</keyword>
<accession>A0ABU5DJ93</accession>
<organism evidence="4 5">
    <name type="scientific">Roseateles agri</name>
    <dbReference type="NCBI Taxonomy" id="3098619"/>
    <lineage>
        <taxon>Bacteria</taxon>
        <taxon>Pseudomonadati</taxon>
        <taxon>Pseudomonadota</taxon>
        <taxon>Betaproteobacteria</taxon>
        <taxon>Burkholderiales</taxon>
        <taxon>Sphaerotilaceae</taxon>
        <taxon>Roseateles</taxon>
    </lineage>
</organism>
<dbReference type="CDD" id="cd00383">
    <property type="entry name" value="trans_reg_C"/>
    <property type="match status" value="1"/>
</dbReference>